<gene>
    <name evidence="1" type="ORF">I3842_06G059900</name>
</gene>
<accession>A0A922EQ32</accession>
<organism evidence="1 2">
    <name type="scientific">Carya illinoinensis</name>
    <name type="common">Pecan</name>
    <dbReference type="NCBI Taxonomy" id="32201"/>
    <lineage>
        <taxon>Eukaryota</taxon>
        <taxon>Viridiplantae</taxon>
        <taxon>Streptophyta</taxon>
        <taxon>Embryophyta</taxon>
        <taxon>Tracheophyta</taxon>
        <taxon>Spermatophyta</taxon>
        <taxon>Magnoliopsida</taxon>
        <taxon>eudicotyledons</taxon>
        <taxon>Gunneridae</taxon>
        <taxon>Pentapetalae</taxon>
        <taxon>rosids</taxon>
        <taxon>fabids</taxon>
        <taxon>Fagales</taxon>
        <taxon>Juglandaceae</taxon>
        <taxon>Carya</taxon>
    </lineage>
</organism>
<evidence type="ECO:0000313" key="2">
    <source>
        <dbReference type="Proteomes" id="UP000811246"/>
    </source>
</evidence>
<sequence length="31" mass="3237">MLQTAAKKVLTVSRTVWIFSAAAASSKPASD</sequence>
<proteinExistence type="predicted"/>
<dbReference type="EMBL" id="CM031830">
    <property type="protein sequence ID" value="KAG6708034.1"/>
    <property type="molecule type" value="Genomic_DNA"/>
</dbReference>
<evidence type="ECO:0000313" key="1">
    <source>
        <dbReference type="EMBL" id="KAG6708034.1"/>
    </source>
</evidence>
<name>A0A922EQ32_CARIL</name>
<protein>
    <submittedName>
        <fullName evidence="1">Uncharacterized protein</fullName>
    </submittedName>
</protein>
<reference evidence="1" key="1">
    <citation type="submission" date="2021-01" db="EMBL/GenBank/DDBJ databases">
        <authorList>
            <person name="Lovell J.T."/>
            <person name="Bentley N."/>
            <person name="Bhattarai G."/>
            <person name="Jenkins J.W."/>
            <person name="Sreedasyam A."/>
            <person name="Alarcon Y."/>
            <person name="Bock C."/>
            <person name="Boston L."/>
            <person name="Carlson J."/>
            <person name="Cervantes K."/>
            <person name="Clermont K."/>
            <person name="Krom N."/>
            <person name="Kubenka K."/>
            <person name="Mamidi S."/>
            <person name="Mattison C."/>
            <person name="Monteros M."/>
            <person name="Pisani C."/>
            <person name="Plott C."/>
            <person name="Rajasekar S."/>
            <person name="Rhein H.S."/>
            <person name="Rohla C."/>
            <person name="Song M."/>
            <person name="Hilaire R.S."/>
            <person name="Shu S."/>
            <person name="Wells L."/>
            <person name="Wang X."/>
            <person name="Webber J."/>
            <person name="Heerema R.J."/>
            <person name="Klein P."/>
            <person name="Conner P."/>
            <person name="Grauke L."/>
            <person name="Grimwood J."/>
            <person name="Schmutz J."/>
            <person name="Randall J.J."/>
        </authorList>
    </citation>
    <scope>NUCLEOTIDE SEQUENCE</scope>
    <source>
        <tissue evidence="1">Leaf</tissue>
    </source>
</reference>
<dbReference type="AlphaFoldDB" id="A0A922EQ32"/>
<comment type="caution">
    <text evidence="1">The sequence shown here is derived from an EMBL/GenBank/DDBJ whole genome shotgun (WGS) entry which is preliminary data.</text>
</comment>
<dbReference type="Proteomes" id="UP000811246">
    <property type="component" value="Chromosome 6"/>
</dbReference>